<proteinExistence type="predicted"/>
<reference evidence="1 2" key="1">
    <citation type="submission" date="2020-09" db="EMBL/GenBank/DDBJ databases">
        <title>novel species in genus Nocardioides.</title>
        <authorList>
            <person name="Zhang G."/>
        </authorList>
    </citation>
    <scope>NUCLEOTIDE SEQUENCE [LARGE SCALE GENOMIC DNA]</scope>
    <source>
        <strain evidence="1 2">KCTC 39551</strain>
    </source>
</reference>
<keyword evidence="2" id="KW-1185">Reference proteome</keyword>
<dbReference type="Proteomes" id="UP000618818">
    <property type="component" value="Unassembled WGS sequence"/>
</dbReference>
<evidence type="ECO:0000313" key="2">
    <source>
        <dbReference type="Proteomes" id="UP000618818"/>
    </source>
</evidence>
<accession>A0ABR8NCT4</accession>
<gene>
    <name evidence="1" type="ORF">IEZ26_15120</name>
</gene>
<dbReference type="EMBL" id="JACXYZ010000002">
    <property type="protein sequence ID" value="MBD3925952.1"/>
    <property type="molecule type" value="Genomic_DNA"/>
</dbReference>
<name>A0ABR8NCT4_9ACTN</name>
<organism evidence="1 2">
    <name type="scientific">Nocardioides cavernae</name>
    <dbReference type="NCBI Taxonomy" id="1921566"/>
    <lineage>
        <taxon>Bacteria</taxon>
        <taxon>Bacillati</taxon>
        <taxon>Actinomycetota</taxon>
        <taxon>Actinomycetes</taxon>
        <taxon>Propionibacteriales</taxon>
        <taxon>Nocardioidaceae</taxon>
        <taxon>Nocardioides</taxon>
    </lineage>
</organism>
<comment type="caution">
    <text evidence="1">The sequence shown here is derived from an EMBL/GenBank/DDBJ whole genome shotgun (WGS) entry which is preliminary data.</text>
</comment>
<protein>
    <submittedName>
        <fullName evidence="1">Uncharacterized protein</fullName>
    </submittedName>
</protein>
<dbReference type="RefSeq" id="WP_191195801.1">
    <property type="nucleotide sequence ID" value="NZ_JACXYZ010000002.1"/>
</dbReference>
<evidence type="ECO:0000313" key="1">
    <source>
        <dbReference type="EMBL" id="MBD3925952.1"/>
    </source>
</evidence>
<sequence>MKVRPGAVVRGAGVALACLAGDSSKRSPILLVGFACGWFLDRPGLQKFTVVPGTDEPWKSTTVPFATSVASWSAVMLAAMTALRRTRLPVPIAAAVLGGGLVVADSLLADLGEARDAAGADEDHAGTETAAT</sequence>